<dbReference type="Pfam" id="PF07362">
    <property type="entry name" value="CcdA"/>
    <property type="match status" value="1"/>
</dbReference>
<proteinExistence type="predicted"/>
<comment type="caution">
    <text evidence="2">The sequence shown here is derived from an EMBL/GenBank/DDBJ whole genome shotgun (WGS) entry which is preliminary data.</text>
</comment>
<evidence type="ECO:0000313" key="2">
    <source>
        <dbReference type="EMBL" id="RAU21870.1"/>
    </source>
</evidence>
<dbReference type="OrthoDB" id="7191115at2"/>
<accession>A0A364NXZ8</accession>
<evidence type="ECO:0000256" key="1">
    <source>
        <dbReference type="ARBA" id="ARBA00022649"/>
    </source>
</evidence>
<reference evidence="2 3" key="1">
    <citation type="submission" date="2017-11" db="EMBL/GenBank/DDBJ databases">
        <title>Draft genome sequence of magnetotactic bacterium Magnetospirillum kuznetsovii LBB-42.</title>
        <authorList>
            <person name="Grouzdev D.S."/>
            <person name="Rysina M.S."/>
            <person name="Baslerov R.V."/>
            <person name="Koziaeva V."/>
        </authorList>
    </citation>
    <scope>NUCLEOTIDE SEQUENCE [LARGE SCALE GENOMIC DNA]</scope>
    <source>
        <strain evidence="2 3">LBB-42</strain>
    </source>
</reference>
<evidence type="ECO:0000313" key="3">
    <source>
        <dbReference type="Proteomes" id="UP000251075"/>
    </source>
</evidence>
<gene>
    <name evidence="2" type="ORF">CU669_11245</name>
</gene>
<name>A0A364NXZ8_9PROT</name>
<dbReference type="EMBL" id="PGTO01000007">
    <property type="protein sequence ID" value="RAU21870.1"/>
    <property type="molecule type" value="Genomic_DNA"/>
</dbReference>
<keyword evidence="3" id="KW-1185">Reference proteome</keyword>
<dbReference type="InterPro" id="IPR009956">
    <property type="entry name" value="Post-segregation_anti-tox_CcdA"/>
</dbReference>
<dbReference type="Proteomes" id="UP000251075">
    <property type="component" value="Unassembled WGS sequence"/>
</dbReference>
<keyword evidence="1" id="KW-1277">Toxin-antitoxin system</keyword>
<dbReference type="AlphaFoldDB" id="A0A364NXZ8"/>
<sequence>MAMTATIKRPTNVSLPQNLVLEAKSLDISLSKACERGLTEAIAEARSARWLAENKGAVEAWNQRVEAVGLPLARFRQF</sequence>
<protein>
    <submittedName>
        <fullName evidence="2">Post-segregation antitoxin CcdA</fullName>
    </submittedName>
</protein>
<organism evidence="2 3">
    <name type="scientific">Paramagnetospirillum kuznetsovii</name>
    <dbReference type="NCBI Taxonomy" id="2053833"/>
    <lineage>
        <taxon>Bacteria</taxon>
        <taxon>Pseudomonadati</taxon>
        <taxon>Pseudomonadota</taxon>
        <taxon>Alphaproteobacteria</taxon>
        <taxon>Rhodospirillales</taxon>
        <taxon>Magnetospirillaceae</taxon>
        <taxon>Paramagnetospirillum</taxon>
    </lineage>
</organism>